<dbReference type="CDD" id="cd00037">
    <property type="entry name" value="CLECT"/>
    <property type="match status" value="2"/>
</dbReference>
<dbReference type="OrthoDB" id="7357196at2759"/>
<dbReference type="InterPro" id="IPR001304">
    <property type="entry name" value="C-type_lectin-like"/>
</dbReference>
<dbReference type="AlphaFoldDB" id="A0A4C1UXR2"/>
<evidence type="ECO:0000313" key="4">
    <source>
        <dbReference type="Proteomes" id="UP000299102"/>
    </source>
</evidence>
<proteinExistence type="predicted"/>
<keyword evidence="3" id="KW-0675">Receptor</keyword>
<feature type="signal peptide" evidence="1">
    <location>
        <begin position="1"/>
        <end position="17"/>
    </location>
</feature>
<evidence type="ECO:0000259" key="2">
    <source>
        <dbReference type="PROSITE" id="PS50041"/>
    </source>
</evidence>
<feature type="chain" id="PRO_5020023400" evidence="1">
    <location>
        <begin position="18"/>
        <end position="268"/>
    </location>
</feature>
<organism evidence="3 4">
    <name type="scientific">Eumeta variegata</name>
    <name type="common">Bagworm moth</name>
    <name type="synonym">Eumeta japonica</name>
    <dbReference type="NCBI Taxonomy" id="151549"/>
    <lineage>
        <taxon>Eukaryota</taxon>
        <taxon>Metazoa</taxon>
        <taxon>Ecdysozoa</taxon>
        <taxon>Arthropoda</taxon>
        <taxon>Hexapoda</taxon>
        <taxon>Insecta</taxon>
        <taxon>Pterygota</taxon>
        <taxon>Neoptera</taxon>
        <taxon>Endopterygota</taxon>
        <taxon>Lepidoptera</taxon>
        <taxon>Glossata</taxon>
        <taxon>Ditrysia</taxon>
        <taxon>Tineoidea</taxon>
        <taxon>Psychidae</taxon>
        <taxon>Oiketicinae</taxon>
        <taxon>Eumeta</taxon>
    </lineage>
</organism>
<gene>
    <name evidence="3" type="primary">Mrc2</name>
    <name evidence="3" type="ORF">EVAR_82539_1</name>
</gene>
<dbReference type="InterPro" id="IPR016186">
    <property type="entry name" value="C-type_lectin-like/link_sf"/>
</dbReference>
<evidence type="ECO:0000256" key="1">
    <source>
        <dbReference type="SAM" id="SignalP"/>
    </source>
</evidence>
<sequence length="268" mass="29511">MISFICLLSIVAGHASSSPNGPAEGLVREGLSADETVSAYYRSDYKYNDSIKGWYKVHEIPTSWLDARKRCSLEESILMSPVDEGHAAVMTQETAKPQIRMAFTGISSFLSPGLFVSYEGIPLQKPDHTWSDGQPKVLNRNKEAACIAIEKTGQLTIINCSAILPFLCFKQYKRLEAADCGSAPGYEYEVSADKCYRVYVTPKKWSDALAACAADRGQLAVVSGEAEADVVEGYFKNKDVYDLWGDTLLVGVHSLYEKAEWLTVHGQS</sequence>
<evidence type="ECO:0000313" key="3">
    <source>
        <dbReference type="EMBL" id="GBP30797.1"/>
    </source>
</evidence>
<keyword evidence="4" id="KW-1185">Reference proteome</keyword>
<dbReference type="Gene3D" id="3.10.100.10">
    <property type="entry name" value="Mannose-Binding Protein A, subunit A"/>
    <property type="match status" value="2"/>
</dbReference>
<protein>
    <submittedName>
        <fullName evidence="3">C-type mannose receptor 2</fullName>
    </submittedName>
</protein>
<keyword evidence="1" id="KW-0732">Signal</keyword>
<dbReference type="SUPFAM" id="SSF56436">
    <property type="entry name" value="C-type lectin-like"/>
    <property type="match status" value="2"/>
</dbReference>
<name>A0A4C1UXR2_EUMVA</name>
<dbReference type="STRING" id="151549.A0A4C1UXR2"/>
<dbReference type="Proteomes" id="UP000299102">
    <property type="component" value="Unassembled WGS sequence"/>
</dbReference>
<reference evidence="3 4" key="1">
    <citation type="journal article" date="2019" name="Commun. Biol.">
        <title>The bagworm genome reveals a unique fibroin gene that provides high tensile strength.</title>
        <authorList>
            <person name="Kono N."/>
            <person name="Nakamura H."/>
            <person name="Ohtoshi R."/>
            <person name="Tomita M."/>
            <person name="Numata K."/>
            <person name="Arakawa K."/>
        </authorList>
    </citation>
    <scope>NUCLEOTIDE SEQUENCE [LARGE SCALE GENOMIC DNA]</scope>
</reference>
<feature type="domain" description="C-type lectin" evidence="2">
    <location>
        <begin position="55"/>
        <end position="169"/>
    </location>
</feature>
<dbReference type="EMBL" id="BGZK01000237">
    <property type="protein sequence ID" value="GBP30797.1"/>
    <property type="molecule type" value="Genomic_DNA"/>
</dbReference>
<comment type="caution">
    <text evidence="3">The sequence shown here is derived from an EMBL/GenBank/DDBJ whole genome shotgun (WGS) entry which is preliminary data.</text>
</comment>
<accession>A0A4C1UXR2</accession>
<dbReference type="InterPro" id="IPR016187">
    <property type="entry name" value="CTDL_fold"/>
</dbReference>
<dbReference type="PROSITE" id="PS50041">
    <property type="entry name" value="C_TYPE_LECTIN_2"/>
    <property type="match status" value="1"/>
</dbReference>
<dbReference type="PANTHER" id="PTHR22803">
    <property type="entry name" value="MANNOSE, PHOSPHOLIPASE, LECTIN RECEPTOR RELATED"/>
    <property type="match status" value="1"/>
</dbReference>
<dbReference type="InterPro" id="IPR050111">
    <property type="entry name" value="C-type_lectin/snaclec_domain"/>
</dbReference>